<name>A0A1A9VST8_GLOAU</name>
<dbReference type="AlphaFoldDB" id="A0A1A9VST8"/>
<dbReference type="VEuPathDB" id="VectorBase:GAUT046271"/>
<keyword evidence="2" id="KW-1185">Reference proteome</keyword>
<evidence type="ECO:0000313" key="1">
    <source>
        <dbReference type="EnsemblMetazoa" id="GAUT046271-PA"/>
    </source>
</evidence>
<evidence type="ECO:0000313" key="2">
    <source>
        <dbReference type="Proteomes" id="UP000078200"/>
    </source>
</evidence>
<reference evidence="1" key="1">
    <citation type="submission" date="2020-05" db="UniProtKB">
        <authorList>
            <consortium name="EnsemblMetazoa"/>
        </authorList>
    </citation>
    <scope>IDENTIFICATION</scope>
    <source>
        <strain evidence="1">TTRI</strain>
    </source>
</reference>
<dbReference type="Proteomes" id="UP000078200">
    <property type="component" value="Unassembled WGS sequence"/>
</dbReference>
<proteinExistence type="predicted"/>
<organism evidence="1 2">
    <name type="scientific">Glossina austeni</name>
    <name type="common">Savannah tsetse fly</name>
    <dbReference type="NCBI Taxonomy" id="7395"/>
    <lineage>
        <taxon>Eukaryota</taxon>
        <taxon>Metazoa</taxon>
        <taxon>Ecdysozoa</taxon>
        <taxon>Arthropoda</taxon>
        <taxon>Hexapoda</taxon>
        <taxon>Insecta</taxon>
        <taxon>Pterygota</taxon>
        <taxon>Neoptera</taxon>
        <taxon>Endopterygota</taxon>
        <taxon>Diptera</taxon>
        <taxon>Brachycera</taxon>
        <taxon>Muscomorpha</taxon>
        <taxon>Hippoboscoidea</taxon>
        <taxon>Glossinidae</taxon>
        <taxon>Glossina</taxon>
    </lineage>
</organism>
<sequence length="171" mass="19751">MFRAIITCKTVKYSSAQWLEKCSFSTILRNLEKKQPSAVGEIYGESMLQFCPPRYWPLVPNVFPGSDKSQTANNHLLDCFLNCGTPYLSKDVSEDNCQQREQFICCPFNTSKWRPKKSTRISDSCYLESNDKFLWCRNFIKSTTDNMCQKEVCPKPITMEQQAVVRSAIKD</sequence>
<accession>A0A1A9VST8</accession>
<protein>
    <submittedName>
        <fullName evidence="1">Uncharacterized protein</fullName>
    </submittedName>
</protein>
<dbReference type="EnsemblMetazoa" id="GAUT046271-RA">
    <property type="protein sequence ID" value="GAUT046271-PA"/>
    <property type="gene ID" value="GAUT046271"/>
</dbReference>